<protein>
    <submittedName>
        <fullName evidence="2">Uncharacterized protein</fullName>
    </submittedName>
</protein>
<reference evidence="2 3" key="1">
    <citation type="journal article" date="2014" name="Genome Announc.">
        <title>Draft Genome Sequence of Marinomonas sp. Strain D104, a Polycyclic Aromatic Hydrocarbon-Degrading Bacterium from the Deep-Sea Sediment of the Arctic Ocean.</title>
        <authorList>
            <person name="Dong C."/>
            <person name="Bai X."/>
            <person name="Lai Q."/>
            <person name="Xie Y."/>
            <person name="Chen X."/>
            <person name="Shao Z."/>
        </authorList>
    </citation>
    <scope>NUCLEOTIDE SEQUENCE [LARGE SCALE GENOMIC DNA]</scope>
    <source>
        <strain evidence="2 3">D104</strain>
    </source>
</reference>
<evidence type="ECO:0000256" key="1">
    <source>
        <dbReference type="SAM" id="MobiDB-lite"/>
    </source>
</evidence>
<dbReference type="Proteomes" id="UP000018857">
    <property type="component" value="Unassembled WGS sequence"/>
</dbReference>
<comment type="caution">
    <text evidence="2">The sequence shown here is derived from an EMBL/GenBank/DDBJ whole genome shotgun (WGS) entry which is preliminary data.</text>
</comment>
<organism evidence="2 3">
    <name type="scientific">Marinomonas profundimaris</name>
    <dbReference type="NCBI Taxonomy" id="1208321"/>
    <lineage>
        <taxon>Bacteria</taxon>
        <taxon>Pseudomonadati</taxon>
        <taxon>Pseudomonadota</taxon>
        <taxon>Gammaproteobacteria</taxon>
        <taxon>Oceanospirillales</taxon>
        <taxon>Oceanospirillaceae</taxon>
        <taxon>Marinomonas</taxon>
    </lineage>
</organism>
<dbReference type="STRING" id="1208321.D104_16460"/>
<dbReference type="RefSeq" id="WP_024025316.1">
    <property type="nucleotide sequence ID" value="NZ_AYOZ01000060.1"/>
</dbReference>
<dbReference type="OrthoDB" id="6106580at2"/>
<dbReference type="EMBL" id="AYOZ01000060">
    <property type="protein sequence ID" value="ETI58244.1"/>
    <property type="molecule type" value="Genomic_DNA"/>
</dbReference>
<name>W1RRN1_9GAMM</name>
<evidence type="ECO:0000313" key="2">
    <source>
        <dbReference type="EMBL" id="ETI58244.1"/>
    </source>
</evidence>
<proteinExistence type="predicted"/>
<accession>W1RRN1</accession>
<feature type="region of interest" description="Disordered" evidence="1">
    <location>
        <begin position="92"/>
        <end position="121"/>
    </location>
</feature>
<keyword evidence="3" id="KW-1185">Reference proteome</keyword>
<dbReference type="PATRIC" id="fig|1208321.3.peg.3262"/>
<evidence type="ECO:0000313" key="3">
    <source>
        <dbReference type="Proteomes" id="UP000018857"/>
    </source>
</evidence>
<gene>
    <name evidence="2" type="ORF">D104_16460</name>
</gene>
<dbReference type="AlphaFoldDB" id="W1RRN1"/>
<sequence>MFGLKRMHRQRVRLYERTQVLEKRAKASREKAVDELFDKATSPTGLMASFVLGASTQLDVTKKIRKNLLNGASRDVLSFLFSQVMAYMNVESNKAPTEKEHPPTDPRQAQEAPTDESIKLG</sequence>